<evidence type="ECO:0000313" key="3">
    <source>
        <dbReference type="Proteomes" id="UP000250235"/>
    </source>
</evidence>
<accession>A0A2Z7AFE8</accession>
<feature type="compositionally biased region" description="Basic and acidic residues" evidence="1">
    <location>
        <begin position="152"/>
        <end position="164"/>
    </location>
</feature>
<proteinExistence type="predicted"/>
<evidence type="ECO:0000256" key="1">
    <source>
        <dbReference type="SAM" id="MobiDB-lite"/>
    </source>
</evidence>
<sequence length="164" mass="18706">MQRLPAATSTIKTTTYVSHATVTIYIKFHQLQATVPLTLVDYQDLIRLIQYLEKFENSNSYSQGTAQPIEASQPSPATEITVETPWNSNLYQESLTQKRTTPKERSARFLQNLRTPAASLSIPQVVLQSLMGNNRKSKPQGVQRHPNRRKQRLESTESREEMFG</sequence>
<protein>
    <submittedName>
        <fullName evidence="2">Exostosin-like glycosyltransferase</fullName>
    </submittedName>
</protein>
<dbReference type="EMBL" id="KV017642">
    <property type="protein sequence ID" value="KZV17944.1"/>
    <property type="molecule type" value="Genomic_DNA"/>
</dbReference>
<keyword evidence="3" id="KW-1185">Reference proteome</keyword>
<dbReference type="Proteomes" id="UP000250235">
    <property type="component" value="Unassembled WGS sequence"/>
</dbReference>
<dbReference type="GO" id="GO:0016740">
    <property type="term" value="F:transferase activity"/>
    <property type="evidence" value="ECO:0007669"/>
    <property type="project" value="UniProtKB-KW"/>
</dbReference>
<name>A0A2Z7AFE8_9LAMI</name>
<reference evidence="2 3" key="1">
    <citation type="journal article" date="2015" name="Proc. Natl. Acad. Sci. U.S.A.">
        <title>The resurrection genome of Boea hygrometrica: A blueprint for survival of dehydration.</title>
        <authorList>
            <person name="Xiao L."/>
            <person name="Yang G."/>
            <person name="Zhang L."/>
            <person name="Yang X."/>
            <person name="Zhao S."/>
            <person name="Ji Z."/>
            <person name="Zhou Q."/>
            <person name="Hu M."/>
            <person name="Wang Y."/>
            <person name="Chen M."/>
            <person name="Xu Y."/>
            <person name="Jin H."/>
            <person name="Xiao X."/>
            <person name="Hu G."/>
            <person name="Bao F."/>
            <person name="Hu Y."/>
            <person name="Wan P."/>
            <person name="Li L."/>
            <person name="Deng X."/>
            <person name="Kuang T."/>
            <person name="Xiang C."/>
            <person name="Zhu J.K."/>
            <person name="Oliver M.J."/>
            <person name="He Y."/>
        </authorList>
    </citation>
    <scope>NUCLEOTIDE SEQUENCE [LARGE SCALE GENOMIC DNA]</scope>
    <source>
        <strain evidence="3">cv. XS01</strain>
    </source>
</reference>
<organism evidence="2 3">
    <name type="scientific">Dorcoceras hygrometricum</name>
    <dbReference type="NCBI Taxonomy" id="472368"/>
    <lineage>
        <taxon>Eukaryota</taxon>
        <taxon>Viridiplantae</taxon>
        <taxon>Streptophyta</taxon>
        <taxon>Embryophyta</taxon>
        <taxon>Tracheophyta</taxon>
        <taxon>Spermatophyta</taxon>
        <taxon>Magnoliopsida</taxon>
        <taxon>eudicotyledons</taxon>
        <taxon>Gunneridae</taxon>
        <taxon>Pentapetalae</taxon>
        <taxon>asterids</taxon>
        <taxon>lamiids</taxon>
        <taxon>Lamiales</taxon>
        <taxon>Gesneriaceae</taxon>
        <taxon>Didymocarpoideae</taxon>
        <taxon>Trichosporeae</taxon>
        <taxon>Loxocarpinae</taxon>
        <taxon>Dorcoceras</taxon>
    </lineage>
</organism>
<evidence type="ECO:0000313" key="2">
    <source>
        <dbReference type="EMBL" id="KZV17944.1"/>
    </source>
</evidence>
<feature type="region of interest" description="Disordered" evidence="1">
    <location>
        <begin position="129"/>
        <end position="164"/>
    </location>
</feature>
<keyword evidence="2" id="KW-0808">Transferase</keyword>
<dbReference type="AlphaFoldDB" id="A0A2Z7AFE8"/>
<gene>
    <name evidence="2" type="ORF">F511_40321</name>
</gene>